<dbReference type="GO" id="GO:0016052">
    <property type="term" value="P:carbohydrate catabolic process"/>
    <property type="evidence" value="ECO:0007669"/>
    <property type="project" value="TreeGrafter"/>
</dbReference>
<evidence type="ECO:0000256" key="2">
    <source>
        <dbReference type="ARBA" id="ARBA00022490"/>
    </source>
</evidence>
<evidence type="ECO:0000313" key="8">
    <source>
        <dbReference type="EMBL" id="RFT07012.1"/>
    </source>
</evidence>
<dbReference type="InterPro" id="IPR028581">
    <property type="entry name" value="DeoC_typeI"/>
</dbReference>
<dbReference type="PANTHER" id="PTHR10889:SF1">
    <property type="entry name" value="DEOXYRIBOSE-PHOSPHATE ALDOLASE"/>
    <property type="match status" value="1"/>
</dbReference>
<organism evidence="8 9">
    <name type="scientific">Evtepia gabavorous</name>
    <dbReference type="NCBI Taxonomy" id="2211183"/>
    <lineage>
        <taxon>Bacteria</taxon>
        <taxon>Bacillati</taxon>
        <taxon>Bacillota</taxon>
        <taxon>Clostridia</taxon>
        <taxon>Eubacteriales</taxon>
        <taxon>Evtepia</taxon>
    </lineage>
</organism>
<dbReference type="GO" id="GO:0009264">
    <property type="term" value="P:deoxyribonucleotide catabolic process"/>
    <property type="evidence" value="ECO:0007669"/>
    <property type="project" value="UniProtKB-UniRule"/>
</dbReference>
<dbReference type="RefSeq" id="WP_021920463.1">
    <property type="nucleotide sequence ID" value="NZ_CAKXKJ010000004.1"/>
</dbReference>
<comment type="subcellular location">
    <subcellularLocation>
        <location evidence="7">Cytoplasm</location>
    </subcellularLocation>
</comment>
<dbReference type="SUPFAM" id="SSF51569">
    <property type="entry name" value="Aldolase"/>
    <property type="match status" value="1"/>
</dbReference>
<dbReference type="GO" id="GO:0004139">
    <property type="term" value="F:deoxyribose-phosphate aldolase activity"/>
    <property type="evidence" value="ECO:0007669"/>
    <property type="project" value="UniProtKB-UniRule"/>
</dbReference>
<dbReference type="PIRSF" id="PIRSF001357">
    <property type="entry name" value="DeoC"/>
    <property type="match status" value="1"/>
</dbReference>
<dbReference type="FunFam" id="3.20.20.70:FF:000044">
    <property type="entry name" value="Deoxyribose-phosphate aldolase"/>
    <property type="match status" value="1"/>
</dbReference>
<evidence type="ECO:0000256" key="1">
    <source>
        <dbReference type="ARBA" id="ARBA00010936"/>
    </source>
</evidence>
<dbReference type="GO" id="GO:0006018">
    <property type="term" value="P:2-deoxyribose 1-phosphate catabolic process"/>
    <property type="evidence" value="ECO:0007669"/>
    <property type="project" value="UniProtKB-UniRule"/>
</dbReference>
<evidence type="ECO:0000256" key="5">
    <source>
        <dbReference type="ARBA" id="ARBA00048791"/>
    </source>
</evidence>
<gene>
    <name evidence="7 8" type="primary">deoC</name>
    <name evidence="8" type="ORF">DV520_04785</name>
</gene>
<dbReference type="AlphaFoldDB" id="A0A3E2B4Q6"/>
<feature type="active site" description="Proton donor/acceptor" evidence="7">
    <location>
        <position position="182"/>
    </location>
</feature>
<comment type="similarity">
    <text evidence="1 7">Belongs to the DeoC/FbaB aldolase family. DeoC type 1 subfamily.</text>
</comment>
<keyword evidence="9" id="KW-1185">Reference proteome</keyword>
<dbReference type="CDD" id="cd00959">
    <property type="entry name" value="DeoC"/>
    <property type="match status" value="1"/>
</dbReference>
<dbReference type="PANTHER" id="PTHR10889">
    <property type="entry name" value="DEOXYRIBOSE-PHOSPHATE ALDOLASE"/>
    <property type="match status" value="1"/>
</dbReference>
<dbReference type="InterPro" id="IPR011343">
    <property type="entry name" value="DeoC"/>
</dbReference>
<dbReference type="EC" id="4.1.2.4" evidence="7"/>
<protein>
    <recommendedName>
        <fullName evidence="7">Deoxyribose-phosphate aldolase</fullName>
        <shortName evidence="7">DERA</shortName>
        <ecNumber evidence="7">4.1.2.4</ecNumber>
    </recommendedName>
    <alternativeName>
        <fullName evidence="7">2-deoxy-D-ribose 5-phosphate aldolase</fullName>
    </alternativeName>
    <alternativeName>
        <fullName evidence="7">Phosphodeoxyriboaldolase</fullName>
        <shortName evidence="7">Deoxyriboaldolase</shortName>
    </alternativeName>
</protein>
<proteinExistence type="inferred from homology"/>
<keyword evidence="4 7" id="KW-0704">Schiff base</keyword>
<dbReference type="Gene3D" id="3.20.20.70">
    <property type="entry name" value="Aldolase class I"/>
    <property type="match status" value="1"/>
</dbReference>
<dbReference type="HAMAP" id="MF_00114">
    <property type="entry name" value="DeoC_type1"/>
    <property type="match status" value="1"/>
</dbReference>
<evidence type="ECO:0000256" key="3">
    <source>
        <dbReference type="ARBA" id="ARBA00023239"/>
    </source>
</evidence>
<dbReference type="Pfam" id="PF01791">
    <property type="entry name" value="DeoC"/>
    <property type="match status" value="1"/>
</dbReference>
<keyword evidence="3 7" id="KW-0456">Lyase</keyword>
<evidence type="ECO:0000256" key="6">
    <source>
        <dbReference type="ARBA" id="ARBA00056337"/>
    </source>
</evidence>
<feature type="active site" description="Proton donor/acceptor" evidence="7">
    <location>
        <position position="91"/>
    </location>
</feature>
<sequence length="217" mass="23394">METATILSHVDHTLLKPEATWDQIKTLCDEAMEFGCATVCIPPSYVKRAAEYVQGNLKICTVIGFPNGYNTMAAKIFETKDAVENGASEIDMVINLGWVKDRNWKDLAQEIAGVKAACLGRPLKVIIETCLLSDMEKIKLCQLVAKEGADYLKTSTGFSTGGATREDVALLRENLPKQVKLKASGGIRTLADGEAYLALGADRLGASALVGEARKQG</sequence>
<dbReference type="InterPro" id="IPR002915">
    <property type="entry name" value="DeoC/FbaB/LacD_aldolase"/>
</dbReference>
<dbReference type="GO" id="GO:0005737">
    <property type="term" value="C:cytoplasm"/>
    <property type="evidence" value="ECO:0007669"/>
    <property type="project" value="UniProtKB-SubCell"/>
</dbReference>
<dbReference type="OrthoDB" id="9778711at2"/>
<evidence type="ECO:0000313" key="9">
    <source>
        <dbReference type="Proteomes" id="UP000260649"/>
    </source>
</evidence>
<dbReference type="SMART" id="SM01133">
    <property type="entry name" value="DeoC"/>
    <property type="match status" value="1"/>
</dbReference>
<dbReference type="EMBL" id="QQRQ01000005">
    <property type="protein sequence ID" value="RFT07012.1"/>
    <property type="molecule type" value="Genomic_DNA"/>
</dbReference>
<dbReference type="NCBIfam" id="TIGR00126">
    <property type="entry name" value="deoC"/>
    <property type="match status" value="1"/>
</dbReference>
<dbReference type="InterPro" id="IPR013785">
    <property type="entry name" value="Aldolase_TIM"/>
</dbReference>
<name>A0A3E2B4Q6_9FIRM</name>
<keyword evidence="2 7" id="KW-0963">Cytoplasm</keyword>
<comment type="pathway">
    <text evidence="7">Carbohydrate degradation; 2-deoxy-D-ribose 1-phosphate degradation; D-glyceraldehyde 3-phosphate and acetaldehyde from 2-deoxy-alpha-D-ribose 1-phosphate: step 2/2.</text>
</comment>
<comment type="function">
    <text evidence="6 7">Catalyzes a reversible aldol reaction between acetaldehyde and D-glyceraldehyde 3-phosphate to generate 2-deoxy-D-ribose 5-phosphate.</text>
</comment>
<dbReference type="Proteomes" id="UP000260649">
    <property type="component" value="Unassembled WGS sequence"/>
</dbReference>
<dbReference type="UniPathway" id="UPA00002">
    <property type="reaction ID" value="UER00468"/>
</dbReference>
<comment type="caution">
    <text evidence="8">The sequence shown here is derived from an EMBL/GenBank/DDBJ whole genome shotgun (WGS) entry which is preliminary data.</text>
</comment>
<evidence type="ECO:0000256" key="7">
    <source>
        <dbReference type="HAMAP-Rule" id="MF_00114"/>
    </source>
</evidence>
<evidence type="ECO:0000256" key="4">
    <source>
        <dbReference type="ARBA" id="ARBA00023270"/>
    </source>
</evidence>
<comment type="catalytic activity">
    <reaction evidence="5 7">
        <text>2-deoxy-D-ribose 5-phosphate = D-glyceraldehyde 3-phosphate + acetaldehyde</text>
        <dbReference type="Rhea" id="RHEA:12821"/>
        <dbReference type="ChEBI" id="CHEBI:15343"/>
        <dbReference type="ChEBI" id="CHEBI:59776"/>
        <dbReference type="ChEBI" id="CHEBI:62877"/>
        <dbReference type="EC" id="4.1.2.4"/>
    </reaction>
</comment>
<feature type="active site" description="Schiff-base intermediate with acetaldehyde" evidence="7">
    <location>
        <position position="153"/>
    </location>
</feature>
<dbReference type="GeneID" id="97995051"/>
<reference evidence="8 9" key="1">
    <citation type="submission" date="2018-07" db="EMBL/GenBank/DDBJ databases">
        <title>GABA Modulating Bacteria of the Human Gut Microbiota.</title>
        <authorList>
            <person name="Strandwitz P."/>
            <person name="Kim K.H."/>
            <person name="Terekhova D."/>
            <person name="Liu J.K."/>
            <person name="Sharma A."/>
            <person name="Levering J."/>
            <person name="Mcdonald D."/>
            <person name="Dietrich D."/>
            <person name="Ramadhar T.R."/>
            <person name="Lekbua A."/>
            <person name="Mroue N."/>
            <person name="Liston C."/>
            <person name="Stewart E.J."/>
            <person name="Dubin M.J."/>
            <person name="Zengler K."/>
            <person name="Knight R."/>
            <person name="Gilbert J.A."/>
            <person name="Clardy J."/>
            <person name="Lewis K."/>
        </authorList>
    </citation>
    <scope>NUCLEOTIDE SEQUENCE [LARGE SCALE GENOMIC DNA]</scope>
    <source>
        <strain evidence="8 9">KLE1738</strain>
    </source>
</reference>
<accession>A0A3E2B4Q6</accession>